<gene>
    <name evidence="3" type="ORF">HGK34_14155</name>
</gene>
<dbReference type="PANTHER" id="PTHR43252:SF4">
    <property type="entry name" value="TRANSCRIPTIONAL REGULATORY PROTEIN"/>
    <property type="match status" value="1"/>
</dbReference>
<proteinExistence type="predicted"/>
<protein>
    <submittedName>
        <fullName evidence="3">PadR family transcriptional regulator</fullName>
    </submittedName>
</protein>
<reference evidence="3 4" key="1">
    <citation type="journal article" date="2021" name="Arch. Microbiol.">
        <title>Myceligenerans indicum sp. nov., an actinobacterium isolated from mangrove sediment of Sundarbans, India.</title>
        <authorList>
            <person name="Asha K."/>
            <person name="Bhadury P."/>
        </authorList>
    </citation>
    <scope>NUCLEOTIDE SEQUENCE [LARGE SCALE GENOMIC DNA]</scope>
    <source>
        <strain evidence="3 4">I2</strain>
    </source>
</reference>
<dbReference type="Gene3D" id="1.10.10.10">
    <property type="entry name" value="Winged helix-like DNA-binding domain superfamily/Winged helix DNA-binding domain"/>
    <property type="match status" value="1"/>
</dbReference>
<dbReference type="InterPro" id="IPR005149">
    <property type="entry name" value="Tscrpt_reg_PadR_N"/>
</dbReference>
<sequence>MATLAKGESSGYDLAKSFDVWVANFWAATPQQLYRELEKLEAEGLVQARLVHQRRRPDKRVHSLTDAGRTALHEFTARPPKPVAIRDELLVQVEALALGDVAQIRSHLAEKLSASRRKLEHYEQSREQLLDGRPEEQYLARDPRIGPYLTLARGIAFEQETVRWCEFALRVLDARENGHDLRTARPPEPPEGP</sequence>
<dbReference type="InterPro" id="IPR018309">
    <property type="entry name" value="Tscrpt_reg_PadR_C"/>
</dbReference>
<dbReference type="InterPro" id="IPR036390">
    <property type="entry name" value="WH_DNA-bd_sf"/>
</dbReference>
<evidence type="ECO:0000259" key="1">
    <source>
        <dbReference type="Pfam" id="PF03551"/>
    </source>
</evidence>
<dbReference type="Pfam" id="PF10400">
    <property type="entry name" value="Vir_act_alpha_C"/>
    <property type="match status" value="1"/>
</dbReference>
<comment type="caution">
    <text evidence="3">The sequence shown here is derived from an EMBL/GenBank/DDBJ whole genome shotgun (WGS) entry which is preliminary data.</text>
</comment>
<keyword evidence="4" id="KW-1185">Reference proteome</keyword>
<dbReference type="Gene3D" id="6.10.140.190">
    <property type="match status" value="1"/>
</dbReference>
<evidence type="ECO:0000259" key="2">
    <source>
        <dbReference type="Pfam" id="PF10400"/>
    </source>
</evidence>
<name>A0ABS1LMB8_9MICO</name>
<organism evidence="3 4">
    <name type="scientific">Myceligenerans indicum</name>
    <dbReference type="NCBI Taxonomy" id="2593663"/>
    <lineage>
        <taxon>Bacteria</taxon>
        <taxon>Bacillati</taxon>
        <taxon>Actinomycetota</taxon>
        <taxon>Actinomycetes</taxon>
        <taxon>Micrococcales</taxon>
        <taxon>Promicromonosporaceae</taxon>
        <taxon>Myceligenerans</taxon>
    </lineage>
</organism>
<feature type="domain" description="Transcription regulator PadR N-terminal" evidence="1">
    <location>
        <begin position="3"/>
        <end position="74"/>
    </location>
</feature>
<feature type="domain" description="Transcription regulator PadR C-terminal" evidence="2">
    <location>
        <begin position="85"/>
        <end position="173"/>
    </location>
</feature>
<dbReference type="Pfam" id="PF03551">
    <property type="entry name" value="PadR"/>
    <property type="match status" value="1"/>
</dbReference>
<dbReference type="InterPro" id="IPR036388">
    <property type="entry name" value="WH-like_DNA-bd_sf"/>
</dbReference>
<evidence type="ECO:0000313" key="3">
    <source>
        <dbReference type="EMBL" id="MBL0887407.1"/>
    </source>
</evidence>
<accession>A0ABS1LMB8</accession>
<dbReference type="SUPFAM" id="SSF46785">
    <property type="entry name" value="Winged helix' DNA-binding domain"/>
    <property type="match status" value="1"/>
</dbReference>
<evidence type="ECO:0000313" key="4">
    <source>
        <dbReference type="Proteomes" id="UP000675409"/>
    </source>
</evidence>
<dbReference type="PANTHER" id="PTHR43252">
    <property type="entry name" value="TRANSCRIPTIONAL REGULATOR YQJI"/>
    <property type="match status" value="1"/>
</dbReference>
<dbReference type="EMBL" id="JABBYC010000027">
    <property type="protein sequence ID" value="MBL0887407.1"/>
    <property type="molecule type" value="Genomic_DNA"/>
</dbReference>
<dbReference type="Proteomes" id="UP000675409">
    <property type="component" value="Unassembled WGS sequence"/>
</dbReference>